<evidence type="ECO:0000256" key="2">
    <source>
        <dbReference type="SAM" id="SignalP"/>
    </source>
</evidence>
<dbReference type="PANTHER" id="PTHR30344">
    <property type="entry name" value="6-PHOSPHOGLUCONOLACTONASE-RELATED"/>
    <property type="match status" value="1"/>
</dbReference>
<dbReference type="Pfam" id="PF10282">
    <property type="entry name" value="Lactonase"/>
    <property type="match status" value="1"/>
</dbReference>
<reference evidence="3" key="2">
    <citation type="submission" date="2023-01" db="EMBL/GenBank/DDBJ databases">
        <authorList>
            <person name="Petersen C."/>
        </authorList>
    </citation>
    <scope>NUCLEOTIDE SEQUENCE</scope>
    <source>
        <strain evidence="3">IBT 17514</strain>
    </source>
</reference>
<dbReference type="GO" id="GO:0017057">
    <property type="term" value="F:6-phosphogluconolactonase activity"/>
    <property type="evidence" value="ECO:0007669"/>
    <property type="project" value="TreeGrafter"/>
</dbReference>
<feature type="chain" id="PRO_5042247359" evidence="2">
    <location>
        <begin position="22"/>
        <end position="410"/>
    </location>
</feature>
<dbReference type="GO" id="GO:0016853">
    <property type="term" value="F:isomerase activity"/>
    <property type="evidence" value="ECO:0007669"/>
    <property type="project" value="UniProtKB-KW"/>
</dbReference>
<dbReference type="InterPro" id="IPR015943">
    <property type="entry name" value="WD40/YVTN_repeat-like_dom_sf"/>
</dbReference>
<accession>A0AAD6HVV0</accession>
<dbReference type="InterPro" id="IPR050282">
    <property type="entry name" value="Cycloisomerase_2"/>
</dbReference>
<organism evidence="3 4">
    <name type="scientific">Penicillium malachiteum</name>
    <dbReference type="NCBI Taxonomy" id="1324776"/>
    <lineage>
        <taxon>Eukaryota</taxon>
        <taxon>Fungi</taxon>
        <taxon>Dikarya</taxon>
        <taxon>Ascomycota</taxon>
        <taxon>Pezizomycotina</taxon>
        <taxon>Eurotiomycetes</taxon>
        <taxon>Eurotiomycetidae</taxon>
        <taxon>Eurotiales</taxon>
        <taxon>Aspergillaceae</taxon>
        <taxon>Penicillium</taxon>
    </lineage>
</organism>
<dbReference type="PANTHER" id="PTHR30344:SF1">
    <property type="entry name" value="6-PHOSPHOGLUCONOLACTONASE"/>
    <property type="match status" value="1"/>
</dbReference>
<dbReference type="Gene3D" id="2.130.10.10">
    <property type="entry name" value="YVTN repeat-like/Quinoprotein amine dehydrogenase"/>
    <property type="match status" value="1"/>
</dbReference>
<evidence type="ECO:0000313" key="4">
    <source>
        <dbReference type="Proteomes" id="UP001215712"/>
    </source>
</evidence>
<dbReference type="AlphaFoldDB" id="A0AAD6HVV0"/>
<keyword evidence="3" id="KW-0413">Isomerase</keyword>
<comment type="similarity">
    <text evidence="1">Belongs to the cycloisomerase 2 family.</text>
</comment>
<reference evidence="3" key="1">
    <citation type="journal article" date="2023" name="IMA Fungus">
        <title>Comparative genomic study of the Penicillium genus elucidates a diverse pangenome and 15 lateral gene transfer events.</title>
        <authorList>
            <person name="Petersen C."/>
            <person name="Sorensen T."/>
            <person name="Nielsen M.R."/>
            <person name="Sondergaard T.E."/>
            <person name="Sorensen J.L."/>
            <person name="Fitzpatrick D.A."/>
            <person name="Frisvad J.C."/>
            <person name="Nielsen K.L."/>
        </authorList>
    </citation>
    <scope>NUCLEOTIDE SEQUENCE</scope>
    <source>
        <strain evidence="3">IBT 17514</strain>
    </source>
</reference>
<dbReference type="SUPFAM" id="SSF50974">
    <property type="entry name" value="Nitrous oxide reductase, N-terminal domain"/>
    <property type="match status" value="1"/>
</dbReference>
<dbReference type="InterPro" id="IPR019405">
    <property type="entry name" value="Lactonase_7-beta_prop"/>
</dbReference>
<feature type="signal peptide" evidence="2">
    <location>
        <begin position="1"/>
        <end position="21"/>
    </location>
</feature>
<protein>
    <submittedName>
        <fullName evidence="3">Isomerase YbhE</fullName>
    </submittedName>
</protein>
<dbReference type="Proteomes" id="UP001215712">
    <property type="component" value="Unassembled WGS sequence"/>
</dbReference>
<keyword evidence="4" id="KW-1185">Reference proteome</keyword>
<dbReference type="InterPro" id="IPR011045">
    <property type="entry name" value="N2O_reductase_N"/>
</dbReference>
<dbReference type="EMBL" id="JAQJAN010000002">
    <property type="protein sequence ID" value="KAJ5738635.1"/>
    <property type="molecule type" value="Genomic_DNA"/>
</dbReference>
<evidence type="ECO:0000313" key="3">
    <source>
        <dbReference type="EMBL" id="KAJ5738635.1"/>
    </source>
</evidence>
<gene>
    <name evidence="3" type="ORF">N7493_001790</name>
</gene>
<keyword evidence="2" id="KW-0732">Signal</keyword>
<sequence>MNRSFAAIALQLLLLCTSVQGVYIYVAQYSGNISVLELTYNHFSGTGSPAYVENAYFAGFAPDKKYSLSLVDNVQTPATYPAWLTLNKDNILYLVDGVTTGNGTLTAYRTSSNNGTRPPIELDSVDCLLDGAYAGFYANGKALAVAHYTSSTFQTYGITDANGKIKPLQTFTYTMSTTGSSTFHEARTDPLEQYVLAGDLGADKVRIYAIDDDTLLLEERKPLNATPGSGPRHGVFTQEPIRFADGGLDYVFCLGAEIAGTITAYPVKYLPSRGGIHFVPLPNSTYSSLEPGVPKSDTGGKGLTAELRLSPDGNFLIVWAIVVMSVSMALIRYDLQGKLDFVQAAPAGGYIALTYDLNTGGDLAAVGIQMGQRISILERDLGSGLFKEQVAYIDLDDEIWGVLWNDKVND</sequence>
<comment type="caution">
    <text evidence="3">The sequence shown here is derived from an EMBL/GenBank/DDBJ whole genome shotgun (WGS) entry which is preliminary data.</text>
</comment>
<proteinExistence type="inferred from homology"/>
<name>A0AAD6HVV0_9EURO</name>
<evidence type="ECO:0000256" key="1">
    <source>
        <dbReference type="ARBA" id="ARBA00005564"/>
    </source>
</evidence>